<dbReference type="GO" id="GO:0003824">
    <property type="term" value="F:catalytic activity"/>
    <property type="evidence" value="ECO:0007669"/>
    <property type="project" value="InterPro"/>
</dbReference>
<name>A0A367YQ54_9ACTN</name>
<comment type="caution">
    <text evidence="2">The sequence shown here is derived from an EMBL/GenBank/DDBJ whole genome shotgun (WGS) entry which is preliminary data.</text>
</comment>
<organism evidence="2 3">
    <name type="scientific">Desertihabitans brevis</name>
    <dbReference type="NCBI Taxonomy" id="2268447"/>
    <lineage>
        <taxon>Bacteria</taxon>
        <taxon>Bacillati</taxon>
        <taxon>Actinomycetota</taxon>
        <taxon>Actinomycetes</taxon>
        <taxon>Propionibacteriales</taxon>
        <taxon>Propionibacteriaceae</taxon>
        <taxon>Desertihabitans</taxon>
    </lineage>
</organism>
<dbReference type="EMBL" id="QOUI01000015">
    <property type="protein sequence ID" value="RCK68025.1"/>
    <property type="molecule type" value="Genomic_DNA"/>
</dbReference>
<gene>
    <name evidence="2" type="ORF">DT076_18400</name>
</gene>
<dbReference type="InterPro" id="IPR005135">
    <property type="entry name" value="Endo/exonuclease/phosphatase"/>
</dbReference>
<proteinExistence type="predicted"/>
<dbReference type="InterPro" id="IPR036691">
    <property type="entry name" value="Endo/exonu/phosph_ase_sf"/>
</dbReference>
<protein>
    <recommendedName>
        <fullName evidence="1">Endonuclease/exonuclease/phosphatase domain-containing protein</fullName>
    </recommendedName>
</protein>
<dbReference type="Proteomes" id="UP000252770">
    <property type="component" value="Unassembled WGS sequence"/>
</dbReference>
<evidence type="ECO:0000313" key="2">
    <source>
        <dbReference type="EMBL" id="RCK68025.1"/>
    </source>
</evidence>
<accession>A0A367YQ54</accession>
<feature type="domain" description="Endonuclease/exonuclease/phosphatase" evidence="1">
    <location>
        <begin position="58"/>
        <end position="219"/>
    </location>
</feature>
<dbReference type="AlphaFoldDB" id="A0A367YQ54"/>
<dbReference type="Gene3D" id="3.60.10.10">
    <property type="entry name" value="Endonuclease/exonuclease/phosphatase"/>
    <property type="match status" value="1"/>
</dbReference>
<dbReference type="Pfam" id="PF03372">
    <property type="entry name" value="Exo_endo_phos"/>
    <property type="match status" value="1"/>
</dbReference>
<evidence type="ECO:0000313" key="3">
    <source>
        <dbReference type="Proteomes" id="UP000252770"/>
    </source>
</evidence>
<evidence type="ECO:0000259" key="1">
    <source>
        <dbReference type="Pfam" id="PF03372"/>
    </source>
</evidence>
<dbReference type="SUPFAM" id="SSF56219">
    <property type="entry name" value="DNase I-like"/>
    <property type="match status" value="1"/>
</dbReference>
<keyword evidence="3" id="KW-1185">Reference proteome</keyword>
<sequence>MRTRIPAVLLALGVLLGVALTTTVPASAEERRPGQVTVLQMNLCLSGLAGCFGGTEYPKVVDEAVERLRENRADAATLNEACSGDVAEIGRRAGYHVAFATVIYNGAPLPCRNPEGRGVFGNAVLSKTPITDVDDTAFAVFNGVEERRLICASTARRFDVCTAHLSTGGEAPGSVNAQQCAELTARLEDREQPTVFAGDVNRRASCAPAGWWTETDAEAVQLPGIQHAYGDLADPRLELEPATYTDHDVMVVRSLLTR</sequence>
<dbReference type="RefSeq" id="WP_114128165.1">
    <property type="nucleotide sequence ID" value="NZ_QOUI01000015.1"/>
</dbReference>
<reference evidence="2 3" key="1">
    <citation type="submission" date="2018-07" db="EMBL/GenBank/DDBJ databases">
        <title>Desertimonas flava gen. nov. sp. nov.</title>
        <authorList>
            <person name="Liu S."/>
        </authorList>
    </citation>
    <scope>NUCLEOTIDE SEQUENCE [LARGE SCALE GENOMIC DNA]</scope>
    <source>
        <strain evidence="2 3">16Sb5-5</strain>
    </source>
</reference>